<dbReference type="EMBL" id="CAJVPW010001596">
    <property type="protein sequence ID" value="CAG8487980.1"/>
    <property type="molecule type" value="Genomic_DNA"/>
</dbReference>
<dbReference type="Proteomes" id="UP000789366">
    <property type="component" value="Unassembled WGS sequence"/>
</dbReference>
<organism evidence="1 2">
    <name type="scientific">Cetraspora pellucida</name>
    <dbReference type="NCBI Taxonomy" id="1433469"/>
    <lineage>
        <taxon>Eukaryota</taxon>
        <taxon>Fungi</taxon>
        <taxon>Fungi incertae sedis</taxon>
        <taxon>Mucoromycota</taxon>
        <taxon>Glomeromycotina</taxon>
        <taxon>Glomeromycetes</taxon>
        <taxon>Diversisporales</taxon>
        <taxon>Gigasporaceae</taxon>
        <taxon>Cetraspora</taxon>
    </lineage>
</organism>
<evidence type="ECO:0000313" key="1">
    <source>
        <dbReference type="EMBL" id="CAG8487980.1"/>
    </source>
</evidence>
<name>A0ACA9KT55_9GLOM</name>
<reference evidence="1" key="1">
    <citation type="submission" date="2021-06" db="EMBL/GenBank/DDBJ databases">
        <authorList>
            <person name="Kallberg Y."/>
            <person name="Tangrot J."/>
            <person name="Rosling A."/>
        </authorList>
    </citation>
    <scope>NUCLEOTIDE SEQUENCE</scope>
    <source>
        <strain evidence="1">28 12/20/2015</strain>
    </source>
</reference>
<evidence type="ECO:0000313" key="2">
    <source>
        <dbReference type="Proteomes" id="UP000789366"/>
    </source>
</evidence>
<keyword evidence="2" id="KW-1185">Reference proteome</keyword>
<gene>
    <name evidence="1" type="ORF">SPELUC_LOCUS2429</name>
</gene>
<accession>A0ACA9KT55</accession>
<comment type="caution">
    <text evidence="1">The sequence shown here is derived from an EMBL/GenBank/DDBJ whole genome shotgun (WGS) entry which is preliminary data.</text>
</comment>
<protein>
    <submittedName>
        <fullName evidence="1">3126_t:CDS:1</fullName>
    </submittedName>
</protein>
<proteinExistence type="predicted"/>
<sequence length="153" mass="17836">MVYFSNLGIQIRIAGSWWCTHYPDGKIIDFYTYDNVQAGFSLTGYEHNLIHQLQKTENFIKTKISDQETKYQNLVNKIEKTLGNLGIELDNNKTIDQKLDNLLKIKLQKKSPNDIDLKINQIMKNLNIEFNTETSFNEKINNIVSCTENLNKF</sequence>